<dbReference type="Proteomes" id="UP000319257">
    <property type="component" value="Unassembled WGS sequence"/>
</dbReference>
<evidence type="ECO:0000259" key="4">
    <source>
        <dbReference type="SMART" id="SM00829"/>
    </source>
</evidence>
<reference evidence="5 6" key="1">
    <citation type="submission" date="2019-06" db="EMBL/GenBank/DDBJ databases">
        <title>Draft genome sequence of the filamentous fungus Phialemoniopsis curvata isolated from diesel fuel.</title>
        <authorList>
            <person name="Varaljay V.A."/>
            <person name="Lyon W.J."/>
            <person name="Crouch A.L."/>
            <person name="Drake C.E."/>
            <person name="Hollomon J.M."/>
            <person name="Nadeau L.J."/>
            <person name="Nunn H.S."/>
            <person name="Stevenson B.S."/>
            <person name="Bojanowski C.L."/>
            <person name="Crookes-Goodson W.J."/>
        </authorList>
    </citation>
    <scope>NUCLEOTIDE SEQUENCE [LARGE SCALE GENOMIC DNA]</scope>
    <source>
        <strain evidence="5 6">D216</strain>
    </source>
</reference>
<evidence type="ECO:0000256" key="1">
    <source>
        <dbReference type="ARBA" id="ARBA00008072"/>
    </source>
</evidence>
<keyword evidence="2" id="KW-0560">Oxidoreductase</keyword>
<dbReference type="GeneID" id="41974291"/>
<comment type="similarity">
    <text evidence="1">Belongs to the zinc-containing alcohol dehydrogenase family.</text>
</comment>
<dbReference type="GO" id="GO:0016651">
    <property type="term" value="F:oxidoreductase activity, acting on NAD(P)H"/>
    <property type="evidence" value="ECO:0007669"/>
    <property type="project" value="InterPro"/>
</dbReference>
<dbReference type="InterPro" id="IPR036291">
    <property type="entry name" value="NAD(P)-bd_dom_sf"/>
</dbReference>
<dbReference type="PANTHER" id="PTHR45348">
    <property type="entry name" value="HYPOTHETICAL OXIDOREDUCTASE (EUROFUNG)"/>
    <property type="match status" value="1"/>
</dbReference>
<dbReference type="Gene3D" id="3.90.180.10">
    <property type="entry name" value="Medium-chain alcohol dehydrogenases, catalytic domain"/>
    <property type="match status" value="1"/>
</dbReference>
<dbReference type="InterPro" id="IPR011032">
    <property type="entry name" value="GroES-like_sf"/>
</dbReference>
<dbReference type="Pfam" id="PF08240">
    <property type="entry name" value="ADH_N"/>
    <property type="match status" value="1"/>
</dbReference>
<dbReference type="OrthoDB" id="9992527at2759"/>
<dbReference type="InterPro" id="IPR020843">
    <property type="entry name" value="ER"/>
</dbReference>
<dbReference type="RefSeq" id="XP_030994143.1">
    <property type="nucleotide sequence ID" value="XM_031141521.1"/>
</dbReference>
<dbReference type="EMBL" id="SKBQ01000040">
    <property type="protein sequence ID" value="TPX12432.1"/>
    <property type="molecule type" value="Genomic_DNA"/>
</dbReference>
<feature type="region of interest" description="Disordered" evidence="3">
    <location>
        <begin position="9"/>
        <end position="63"/>
    </location>
</feature>
<dbReference type="STRING" id="1093900.A0A507AR13"/>
<dbReference type="SMART" id="SM00829">
    <property type="entry name" value="PKS_ER"/>
    <property type="match status" value="1"/>
</dbReference>
<dbReference type="CDD" id="cd08249">
    <property type="entry name" value="enoyl_reductase_like"/>
    <property type="match status" value="1"/>
</dbReference>
<dbReference type="InterPro" id="IPR047122">
    <property type="entry name" value="Trans-enoyl_RdTase-like"/>
</dbReference>
<dbReference type="PANTHER" id="PTHR45348:SF2">
    <property type="entry name" value="ZINC-TYPE ALCOHOL DEHYDROGENASE-LIKE PROTEIN C2E1P3.01"/>
    <property type="match status" value="1"/>
</dbReference>
<keyword evidence="6" id="KW-1185">Reference proteome</keyword>
<organism evidence="5 6">
    <name type="scientific">Thyridium curvatum</name>
    <dbReference type="NCBI Taxonomy" id="1093900"/>
    <lineage>
        <taxon>Eukaryota</taxon>
        <taxon>Fungi</taxon>
        <taxon>Dikarya</taxon>
        <taxon>Ascomycota</taxon>
        <taxon>Pezizomycotina</taxon>
        <taxon>Sordariomycetes</taxon>
        <taxon>Sordariomycetidae</taxon>
        <taxon>Thyridiales</taxon>
        <taxon>Thyridiaceae</taxon>
        <taxon>Thyridium</taxon>
    </lineage>
</organism>
<dbReference type="SUPFAM" id="SSF50129">
    <property type="entry name" value="GroES-like"/>
    <property type="match status" value="1"/>
</dbReference>
<dbReference type="Gene3D" id="3.40.50.720">
    <property type="entry name" value="NAD(P)-binding Rossmann-like Domain"/>
    <property type="match status" value="1"/>
</dbReference>
<dbReference type="InterPro" id="IPR013154">
    <property type="entry name" value="ADH-like_N"/>
</dbReference>
<evidence type="ECO:0000256" key="2">
    <source>
        <dbReference type="ARBA" id="ARBA00023002"/>
    </source>
</evidence>
<dbReference type="Pfam" id="PF00107">
    <property type="entry name" value="ADH_zinc_N"/>
    <property type="match status" value="1"/>
</dbReference>
<evidence type="ECO:0000256" key="3">
    <source>
        <dbReference type="SAM" id="MobiDB-lite"/>
    </source>
</evidence>
<name>A0A507AR13_9PEZI</name>
<proteinExistence type="inferred from homology"/>
<protein>
    <recommendedName>
        <fullName evidence="4">Enoyl reductase (ER) domain-containing protein</fullName>
    </recommendedName>
</protein>
<accession>A0A507AR13</accession>
<dbReference type="InParanoid" id="A0A507AR13"/>
<feature type="compositionally biased region" description="Low complexity" evidence="3">
    <location>
        <begin position="42"/>
        <end position="56"/>
    </location>
</feature>
<evidence type="ECO:0000313" key="6">
    <source>
        <dbReference type="Proteomes" id="UP000319257"/>
    </source>
</evidence>
<dbReference type="InterPro" id="IPR013149">
    <property type="entry name" value="ADH-like_C"/>
</dbReference>
<gene>
    <name evidence="5" type="ORF">E0L32_006844</name>
</gene>
<sequence>MLDGLALAVIEKRSPPPSWQSSFSPPRPRHTRTQTSPPSPPLHLQTPHTHTHTAAPADSAKMTVPPTTKAIVIKSPGHAAIEEVPTPRPREGYMLVRTLAVAVNPTDWKHVDLDLPGVSFAGAHSGCDYVGIVEEVGPDADGDLRPGDRVAGFAHGGNASCHEDGAFAHYIVAKAGCATRLPDGVSTPEAATLGVGVVTVGQGLFQAIGLPLPDPATAEIRPARPAEDPTILIWGGSTATGILGVQFAKLAGYRVLATCSPRNFDYVRSLGADAVFDYGSPDVAREIREAAAADGGSRVSAAWDTVVSADSPRLCAEILGAEGGSYGCLLPVPDAGKVFAVEGARQPIKVTHTLGYTGIGEHFVKWADFPASKEDYDFARRFWALARELLAAGKVKAARPIVDRDGKSGLEGVMAGMQELKAGRVSGGKLVYTMA</sequence>
<evidence type="ECO:0000313" key="5">
    <source>
        <dbReference type="EMBL" id="TPX12432.1"/>
    </source>
</evidence>
<dbReference type="AlphaFoldDB" id="A0A507AR13"/>
<dbReference type="FunCoup" id="A0A507AR13">
    <property type="interactions" value="253"/>
</dbReference>
<feature type="domain" description="Enoyl reductase (ER)" evidence="4">
    <location>
        <begin position="74"/>
        <end position="432"/>
    </location>
</feature>
<comment type="caution">
    <text evidence="5">The sequence shown here is derived from an EMBL/GenBank/DDBJ whole genome shotgun (WGS) entry which is preliminary data.</text>
</comment>
<dbReference type="SUPFAM" id="SSF51735">
    <property type="entry name" value="NAD(P)-binding Rossmann-fold domains"/>
    <property type="match status" value="1"/>
</dbReference>